<sequence length="184" mass="19716">MRQQKAIFISFFRSGVLGFGGGPSVIPLIEREVVKNFKLMDSDEFANTLAIANTLPGPIATKMAGYVGYRVAGITGMLNALVAAVIPTVVAVILLLGSLQKFQEVPFVQGMTKGVILVVSAMMFSLMVDFLKKSYYKLGILTGLVLLAISIILMVILNLHPGIVIVSFLVLAFVLPVRKGGKST</sequence>
<dbReference type="Proteomes" id="UP001398420">
    <property type="component" value="Unassembled WGS sequence"/>
</dbReference>
<comment type="subcellular location">
    <subcellularLocation>
        <location evidence="1">Cell membrane</location>
        <topology evidence="1">Multi-pass membrane protein</topology>
    </subcellularLocation>
</comment>
<keyword evidence="9" id="KW-1185">Reference proteome</keyword>
<accession>A0ABU9LK72</accession>
<comment type="caution">
    <text evidence="8">The sequence shown here is derived from an EMBL/GenBank/DDBJ whole genome shotgun (WGS) entry which is preliminary data.</text>
</comment>
<dbReference type="InterPro" id="IPR003370">
    <property type="entry name" value="Chromate_transpt"/>
</dbReference>
<evidence type="ECO:0000256" key="5">
    <source>
        <dbReference type="ARBA" id="ARBA00022989"/>
    </source>
</evidence>
<evidence type="ECO:0000256" key="1">
    <source>
        <dbReference type="ARBA" id="ARBA00004651"/>
    </source>
</evidence>
<dbReference type="Pfam" id="PF02417">
    <property type="entry name" value="Chromate_transp"/>
    <property type="match status" value="1"/>
</dbReference>
<gene>
    <name evidence="8" type="ORF">AAF454_06975</name>
</gene>
<feature type="transmembrane region" description="Helical" evidence="7">
    <location>
        <begin position="78"/>
        <end position="99"/>
    </location>
</feature>
<feature type="transmembrane region" description="Helical" evidence="7">
    <location>
        <begin position="162"/>
        <end position="178"/>
    </location>
</feature>
<keyword evidence="6 7" id="KW-0472">Membrane</keyword>
<feature type="transmembrane region" description="Helical" evidence="7">
    <location>
        <begin position="138"/>
        <end position="156"/>
    </location>
</feature>
<name>A0ABU9LK72_9BACL</name>
<dbReference type="PANTHER" id="PTHR43663">
    <property type="entry name" value="CHROMATE TRANSPORT PROTEIN-RELATED"/>
    <property type="match status" value="1"/>
</dbReference>
<keyword evidence="3" id="KW-1003">Cell membrane</keyword>
<dbReference type="PANTHER" id="PTHR43663:SF1">
    <property type="entry name" value="CHROMATE TRANSPORTER"/>
    <property type="match status" value="1"/>
</dbReference>
<evidence type="ECO:0000256" key="2">
    <source>
        <dbReference type="ARBA" id="ARBA00005262"/>
    </source>
</evidence>
<feature type="transmembrane region" description="Helical" evidence="7">
    <location>
        <begin position="111"/>
        <end position="131"/>
    </location>
</feature>
<evidence type="ECO:0000256" key="7">
    <source>
        <dbReference type="SAM" id="Phobius"/>
    </source>
</evidence>
<organism evidence="8 9">
    <name type="scientific">Kurthia gibsonii</name>
    <dbReference type="NCBI Taxonomy" id="33946"/>
    <lineage>
        <taxon>Bacteria</taxon>
        <taxon>Bacillati</taxon>
        <taxon>Bacillota</taxon>
        <taxon>Bacilli</taxon>
        <taxon>Bacillales</taxon>
        <taxon>Caryophanaceae</taxon>
        <taxon>Kurthia</taxon>
    </lineage>
</organism>
<evidence type="ECO:0000256" key="3">
    <source>
        <dbReference type="ARBA" id="ARBA00022475"/>
    </source>
</evidence>
<protein>
    <submittedName>
        <fullName evidence="8">Chromate transporter</fullName>
    </submittedName>
</protein>
<keyword evidence="4 7" id="KW-0812">Transmembrane</keyword>
<dbReference type="GeneID" id="97821069"/>
<evidence type="ECO:0000313" key="9">
    <source>
        <dbReference type="Proteomes" id="UP001398420"/>
    </source>
</evidence>
<evidence type="ECO:0000313" key="8">
    <source>
        <dbReference type="EMBL" id="MEL5988159.1"/>
    </source>
</evidence>
<evidence type="ECO:0000256" key="4">
    <source>
        <dbReference type="ARBA" id="ARBA00022692"/>
    </source>
</evidence>
<reference evidence="8 9" key="1">
    <citation type="submission" date="2024-04" db="EMBL/GenBank/DDBJ databases">
        <authorList>
            <person name="Wu Y.S."/>
            <person name="Zhang L."/>
        </authorList>
    </citation>
    <scope>NUCLEOTIDE SEQUENCE [LARGE SCALE GENOMIC DNA]</scope>
    <source>
        <strain evidence="8 9">KG-01</strain>
    </source>
</reference>
<dbReference type="EMBL" id="JBCEWA010000004">
    <property type="protein sequence ID" value="MEL5988159.1"/>
    <property type="molecule type" value="Genomic_DNA"/>
</dbReference>
<dbReference type="InterPro" id="IPR052518">
    <property type="entry name" value="CHR_Transporter"/>
</dbReference>
<comment type="similarity">
    <text evidence="2">Belongs to the chromate ion transporter (CHR) (TC 2.A.51) family.</text>
</comment>
<dbReference type="RefSeq" id="WP_068453764.1">
    <property type="nucleotide sequence ID" value="NZ_BJOB01000012.1"/>
</dbReference>
<evidence type="ECO:0000256" key="6">
    <source>
        <dbReference type="ARBA" id="ARBA00023136"/>
    </source>
</evidence>
<proteinExistence type="inferred from homology"/>
<keyword evidence="5 7" id="KW-1133">Transmembrane helix</keyword>